<dbReference type="GO" id="GO:0003723">
    <property type="term" value="F:RNA binding"/>
    <property type="evidence" value="ECO:0007669"/>
    <property type="project" value="TreeGrafter"/>
</dbReference>
<keyword evidence="2" id="KW-0507">mRNA processing</keyword>
<proteinExistence type="inferred from homology"/>
<gene>
    <name evidence="5" type="ORF">EGYM00163_LOCUS50040</name>
</gene>
<dbReference type="Pfam" id="PF04889">
    <property type="entry name" value="Cwf_Cwc_15"/>
    <property type="match status" value="1"/>
</dbReference>
<feature type="compositionally biased region" description="Basic and acidic residues" evidence="4">
    <location>
        <begin position="103"/>
        <end position="133"/>
    </location>
</feature>
<comment type="similarity">
    <text evidence="1">Belongs to the CWC15 family.</text>
</comment>
<name>A0A7S4LME0_9EUGL</name>
<evidence type="ECO:0000313" key="5">
    <source>
        <dbReference type="EMBL" id="CAE0838668.1"/>
    </source>
</evidence>
<evidence type="ECO:0008006" key="6">
    <source>
        <dbReference type="Google" id="ProtNLM"/>
    </source>
</evidence>
<accession>A0A7S4LME0</accession>
<dbReference type="GO" id="GO:0071013">
    <property type="term" value="C:catalytic step 2 spliceosome"/>
    <property type="evidence" value="ECO:0007669"/>
    <property type="project" value="TreeGrafter"/>
</dbReference>
<evidence type="ECO:0000256" key="3">
    <source>
        <dbReference type="ARBA" id="ARBA00023187"/>
    </source>
</evidence>
<feature type="region of interest" description="Disordered" evidence="4">
    <location>
        <begin position="1"/>
        <end position="142"/>
    </location>
</feature>
<dbReference type="EMBL" id="HBJA01145619">
    <property type="protein sequence ID" value="CAE0838668.1"/>
    <property type="molecule type" value="Transcribed_RNA"/>
</dbReference>
<dbReference type="InterPro" id="IPR006973">
    <property type="entry name" value="Cwf_Cwc_15"/>
</dbReference>
<sequence>MTTAHRPTWNAALGGSNQGGNAERFKSVQKSAKDMPGHMSLKKRHDVSSSKPSAPNDIKNDVKKKKEEEARKRKRPEEDADEDLASTDDDSDEDDDTLQLMQELERIKKERREEEERKERQANEEAEKQRNEDILTGNPLMAGMGKADYKVKRRWDDDVVFRNQSRSEPAAKKRFINDVLRSDFHKRFMNKYVK</sequence>
<reference evidence="5" key="1">
    <citation type="submission" date="2021-01" db="EMBL/GenBank/DDBJ databases">
        <authorList>
            <person name="Corre E."/>
            <person name="Pelletier E."/>
            <person name="Niang G."/>
            <person name="Scheremetjew M."/>
            <person name="Finn R."/>
            <person name="Kale V."/>
            <person name="Holt S."/>
            <person name="Cochrane G."/>
            <person name="Meng A."/>
            <person name="Brown T."/>
            <person name="Cohen L."/>
        </authorList>
    </citation>
    <scope>NUCLEOTIDE SEQUENCE</scope>
    <source>
        <strain evidence="5">CCMP1594</strain>
    </source>
</reference>
<dbReference type="GO" id="GO:0045292">
    <property type="term" value="P:mRNA cis splicing, via spliceosome"/>
    <property type="evidence" value="ECO:0007669"/>
    <property type="project" value="TreeGrafter"/>
</dbReference>
<protein>
    <recommendedName>
        <fullName evidence="6">Cwf15/Cwc15 cell cycle control protein</fullName>
    </recommendedName>
</protein>
<dbReference type="PANTHER" id="PTHR12718">
    <property type="entry name" value="CELL CYCLE CONTROL PROTEIN CWF15"/>
    <property type="match status" value="1"/>
</dbReference>
<evidence type="ECO:0000256" key="1">
    <source>
        <dbReference type="ARBA" id="ARBA00006644"/>
    </source>
</evidence>
<evidence type="ECO:0000256" key="4">
    <source>
        <dbReference type="SAM" id="MobiDB-lite"/>
    </source>
</evidence>
<feature type="compositionally biased region" description="Basic and acidic residues" evidence="4">
    <location>
        <begin position="58"/>
        <end position="77"/>
    </location>
</feature>
<feature type="compositionally biased region" description="Basic and acidic residues" evidence="4">
    <location>
        <begin position="23"/>
        <end position="36"/>
    </location>
</feature>
<dbReference type="PANTHER" id="PTHR12718:SF2">
    <property type="entry name" value="SPLICEOSOME-ASSOCIATED PROTEIN CWC15 HOMOLOG"/>
    <property type="match status" value="1"/>
</dbReference>
<organism evidence="5">
    <name type="scientific">Eutreptiella gymnastica</name>
    <dbReference type="NCBI Taxonomy" id="73025"/>
    <lineage>
        <taxon>Eukaryota</taxon>
        <taxon>Discoba</taxon>
        <taxon>Euglenozoa</taxon>
        <taxon>Euglenida</taxon>
        <taxon>Spirocuta</taxon>
        <taxon>Euglenophyceae</taxon>
        <taxon>Eutreptiales</taxon>
        <taxon>Eutreptiaceae</taxon>
        <taxon>Eutreptiella</taxon>
    </lineage>
</organism>
<evidence type="ECO:0000256" key="2">
    <source>
        <dbReference type="ARBA" id="ARBA00022664"/>
    </source>
</evidence>
<feature type="compositionally biased region" description="Acidic residues" evidence="4">
    <location>
        <begin position="78"/>
        <end position="97"/>
    </location>
</feature>
<dbReference type="AlphaFoldDB" id="A0A7S4LME0"/>
<keyword evidence="3" id="KW-0508">mRNA splicing</keyword>